<comment type="caution">
    <text evidence="1">The sequence shown here is derived from an EMBL/GenBank/DDBJ whole genome shotgun (WGS) entry which is preliminary data.</text>
</comment>
<reference evidence="1" key="1">
    <citation type="submission" date="2024-05" db="EMBL/GenBank/DDBJ databases">
        <title>30 novel species of actinomycetes from the DSMZ collection.</title>
        <authorList>
            <person name="Nouioui I."/>
        </authorList>
    </citation>
    <scope>NUCLEOTIDE SEQUENCE</scope>
    <source>
        <strain evidence="1">DSM 41527</strain>
    </source>
</reference>
<name>A0ABU2TIA4_9ACTN</name>
<proteinExistence type="predicted"/>
<evidence type="ECO:0000313" key="1">
    <source>
        <dbReference type="EMBL" id="MDT0460678.1"/>
    </source>
</evidence>
<organism evidence="1 2">
    <name type="scientific">Streptomyces mooreae</name>
    <dbReference type="NCBI Taxonomy" id="3075523"/>
    <lineage>
        <taxon>Bacteria</taxon>
        <taxon>Bacillati</taxon>
        <taxon>Actinomycetota</taxon>
        <taxon>Actinomycetes</taxon>
        <taxon>Kitasatosporales</taxon>
        <taxon>Streptomycetaceae</taxon>
        <taxon>Streptomyces</taxon>
    </lineage>
</organism>
<protein>
    <submittedName>
        <fullName evidence="1">Uncharacterized protein</fullName>
    </submittedName>
</protein>
<accession>A0ABU2TIA4</accession>
<dbReference type="RefSeq" id="WP_311627600.1">
    <property type="nucleotide sequence ID" value="NZ_JAVRFE010000071.1"/>
</dbReference>
<dbReference type="Proteomes" id="UP001180551">
    <property type="component" value="Unassembled WGS sequence"/>
</dbReference>
<sequence length="73" mass="8219">MSDARWGLIEPVHDSVLLIVRLLDNPPAAPLSAFVRDVPLSLHGPGFTIEEARRLHLHTTRLLADWESRATRD</sequence>
<gene>
    <name evidence="1" type="ORF">RM550_33975</name>
</gene>
<keyword evidence="2" id="KW-1185">Reference proteome</keyword>
<evidence type="ECO:0000313" key="2">
    <source>
        <dbReference type="Proteomes" id="UP001180551"/>
    </source>
</evidence>
<dbReference type="EMBL" id="JAVRFE010000071">
    <property type="protein sequence ID" value="MDT0460678.1"/>
    <property type="molecule type" value="Genomic_DNA"/>
</dbReference>